<protein>
    <submittedName>
        <fullName evidence="1">Neuroblastoma-amplified sequence-like</fullName>
    </submittedName>
</protein>
<comment type="caution">
    <text evidence="1">The sequence shown here is derived from an EMBL/GenBank/DDBJ whole genome shotgun (WGS) entry which is preliminary data.</text>
</comment>
<reference evidence="1 2" key="1">
    <citation type="submission" date="2019-08" db="EMBL/GenBank/DDBJ databases">
        <title>Whole genome of Aphis craccivora.</title>
        <authorList>
            <person name="Voronova N.V."/>
            <person name="Shulinski R.S."/>
            <person name="Bandarenka Y.V."/>
            <person name="Zhorov D.G."/>
            <person name="Warner D."/>
        </authorList>
    </citation>
    <scope>NUCLEOTIDE SEQUENCE [LARGE SCALE GENOMIC DNA]</scope>
    <source>
        <strain evidence="1">180601</strain>
        <tissue evidence="1">Whole Body</tissue>
    </source>
</reference>
<proteinExistence type="predicted"/>
<dbReference type="PANTHER" id="PTHR33332">
    <property type="entry name" value="REVERSE TRANSCRIPTASE DOMAIN-CONTAINING PROTEIN"/>
    <property type="match status" value="1"/>
</dbReference>
<dbReference type="AlphaFoldDB" id="A0A6G0ZEC7"/>
<dbReference type="OrthoDB" id="6630711at2759"/>
<name>A0A6G0ZEC7_APHCR</name>
<dbReference type="Proteomes" id="UP000478052">
    <property type="component" value="Unassembled WGS sequence"/>
</dbReference>
<gene>
    <name evidence="1" type="ORF">FWK35_00007141</name>
</gene>
<evidence type="ECO:0000313" key="1">
    <source>
        <dbReference type="EMBL" id="KAF0769280.1"/>
    </source>
</evidence>
<accession>A0A6G0ZEC7</accession>
<sequence length="321" mass="36902">MVTAQHFGINNRALLWFQSYLSDRKQHVKLNNVLSDSKFIKYGVPQGSVCDLKIDGTIVTYADDTCLLFADSSWNGVHNKATKGLNSTYLCIKNRGLSMNFEKSMFINFSINKCTNTVPPLVIHNCDNLLMCNNINCKQIQQIMKIRYLGIIFDENLRWNLHICNLVGKLCSTIHQFIKLRDLLPVKTMCMIYFAFYQSIFQYGLLVWGGIKDNYLNPLQVNQNSKKSLKGPTKLNYKLLGILPAKLLYKSIALLFTEQRVYNLPVEYTKKSFGQSFVNYLGPTYFNQLSTLSKKNIHYGLLNDKKIITDTLFSELNISYT</sequence>
<keyword evidence="2" id="KW-1185">Reference proteome</keyword>
<organism evidence="1 2">
    <name type="scientific">Aphis craccivora</name>
    <name type="common">Cowpea aphid</name>
    <dbReference type="NCBI Taxonomy" id="307492"/>
    <lineage>
        <taxon>Eukaryota</taxon>
        <taxon>Metazoa</taxon>
        <taxon>Ecdysozoa</taxon>
        <taxon>Arthropoda</taxon>
        <taxon>Hexapoda</taxon>
        <taxon>Insecta</taxon>
        <taxon>Pterygota</taxon>
        <taxon>Neoptera</taxon>
        <taxon>Paraneoptera</taxon>
        <taxon>Hemiptera</taxon>
        <taxon>Sternorrhyncha</taxon>
        <taxon>Aphidomorpha</taxon>
        <taxon>Aphidoidea</taxon>
        <taxon>Aphididae</taxon>
        <taxon>Aphidini</taxon>
        <taxon>Aphis</taxon>
        <taxon>Aphis</taxon>
    </lineage>
</organism>
<evidence type="ECO:0000313" key="2">
    <source>
        <dbReference type="Proteomes" id="UP000478052"/>
    </source>
</evidence>
<dbReference type="EMBL" id="VUJU01000620">
    <property type="protein sequence ID" value="KAF0769280.1"/>
    <property type="molecule type" value="Genomic_DNA"/>
</dbReference>